<keyword evidence="3" id="KW-1185">Reference proteome</keyword>
<evidence type="ECO:0000313" key="3">
    <source>
        <dbReference type="Proteomes" id="UP000319732"/>
    </source>
</evidence>
<organism evidence="2 3">
    <name type="scientific">Exilibacterium tricleocarpae</name>
    <dbReference type="NCBI Taxonomy" id="2591008"/>
    <lineage>
        <taxon>Bacteria</taxon>
        <taxon>Pseudomonadati</taxon>
        <taxon>Pseudomonadota</taxon>
        <taxon>Gammaproteobacteria</taxon>
        <taxon>Cellvibrionales</taxon>
        <taxon>Cellvibrionaceae</taxon>
        <taxon>Exilibacterium</taxon>
    </lineage>
</organism>
<evidence type="ECO:0000259" key="1">
    <source>
        <dbReference type="PROSITE" id="PS51831"/>
    </source>
</evidence>
<dbReference type="Proteomes" id="UP000319732">
    <property type="component" value="Unassembled WGS sequence"/>
</dbReference>
<dbReference type="SMART" id="SM00471">
    <property type="entry name" value="HDc"/>
    <property type="match status" value="1"/>
</dbReference>
<dbReference type="PROSITE" id="PS51831">
    <property type="entry name" value="HD"/>
    <property type="match status" value="1"/>
</dbReference>
<dbReference type="PANTHER" id="PTHR33594:SF1">
    <property type="entry name" value="HD_PDEASE DOMAIN-CONTAINING PROTEIN"/>
    <property type="match status" value="1"/>
</dbReference>
<name>A0A545STA1_9GAMM</name>
<dbReference type="Pfam" id="PF01966">
    <property type="entry name" value="HD"/>
    <property type="match status" value="1"/>
</dbReference>
<dbReference type="OrthoDB" id="9797344at2"/>
<gene>
    <name evidence="2" type="ORF">FKG94_24095</name>
</gene>
<dbReference type="SUPFAM" id="SSF109604">
    <property type="entry name" value="HD-domain/PDEase-like"/>
    <property type="match status" value="1"/>
</dbReference>
<feature type="domain" description="HD" evidence="1">
    <location>
        <begin position="25"/>
        <end position="129"/>
    </location>
</feature>
<dbReference type="InterPro" id="IPR003607">
    <property type="entry name" value="HD/PDEase_dom"/>
</dbReference>
<dbReference type="InterPro" id="IPR006674">
    <property type="entry name" value="HD_domain"/>
</dbReference>
<dbReference type="PANTHER" id="PTHR33594">
    <property type="entry name" value="SUPERFAMILY HYDROLASE, PUTATIVE (AFU_ORTHOLOGUE AFUA_1G03035)-RELATED"/>
    <property type="match status" value="1"/>
</dbReference>
<dbReference type="AlphaFoldDB" id="A0A545STA1"/>
<accession>A0A545STA1</accession>
<reference evidence="2 3" key="1">
    <citation type="submission" date="2019-06" db="EMBL/GenBank/DDBJ databases">
        <title>Whole genome sequence for Cellvibrionaceae sp. R142.</title>
        <authorList>
            <person name="Wang G."/>
        </authorList>
    </citation>
    <scope>NUCLEOTIDE SEQUENCE [LARGE SCALE GENOMIC DNA]</scope>
    <source>
        <strain evidence="2 3">R142</strain>
    </source>
</reference>
<dbReference type="EMBL" id="VHSG01000029">
    <property type="protein sequence ID" value="TQV68198.1"/>
    <property type="molecule type" value="Genomic_DNA"/>
</dbReference>
<sequence length="209" mass="22719">MTPDQLESSLFEFVSGLAATDPAHDLSHTLRVVGNAKRFALQEHADLAVVIPAAWLHDCVTLPKDAPDKNTASQQAAATAVDLLRRLGCEDALLAPIRHAIEAHSHSAGIAPETLEARVVQDADRIDALGAIGVARCCLVGGALGNPLYHLSDPFCEQRQPDDSEFCIDHFYQKLFPIAETLHTGAARREAANRIGFMHLYIAQLKREL</sequence>
<evidence type="ECO:0000313" key="2">
    <source>
        <dbReference type="EMBL" id="TQV68198.1"/>
    </source>
</evidence>
<protein>
    <submittedName>
        <fullName evidence="2">HD domain-containing protein</fullName>
    </submittedName>
</protein>
<dbReference type="Gene3D" id="1.10.3210.50">
    <property type="match status" value="1"/>
</dbReference>
<proteinExistence type="predicted"/>
<comment type="caution">
    <text evidence="2">The sequence shown here is derived from an EMBL/GenBank/DDBJ whole genome shotgun (WGS) entry which is preliminary data.</text>
</comment>
<dbReference type="CDD" id="cd00077">
    <property type="entry name" value="HDc"/>
    <property type="match status" value="1"/>
</dbReference>